<dbReference type="EMBL" id="CP010868">
    <property type="protein sequence ID" value="AJM92800.1"/>
    <property type="molecule type" value="Genomic_DNA"/>
</dbReference>
<evidence type="ECO:0000313" key="1">
    <source>
        <dbReference type="EMBL" id="AJM92800.1"/>
    </source>
</evidence>
<name>A0A0C5C0D4_9ARCH</name>
<sequence>MFFLIFEYTKIPMAAKPITIMANPINHSCENQSKLVTITMPIKIVMATPNEKIRIFLFISYVFQMLISSYGF</sequence>
<dbReference type="PATRIC" id="fig|1582439.9.peg.1638"/>
<dbReference type="HOGENOM" id="CLU_2712618_0_0_2"/>
<dbReference type="KEGG" id="nid:NPIRD3C_1588"/>
<dbReference type="AlphaFoldDB" id="A0A0C5C0D4"/>
<accession>A0A0C5C0D4</accession>
<dbReference type="Proteomes" id="UP000032027">
    <property type="component" value="Chromosome"/>
</dbReference>
<dbReference type="STRING" id="1582439.NPIRD3C_1588"/>
<reference evidence="1 2" key="3">
    <citation type="journal article" date="2019" name="Int. J. Syst. Evol. Microbiol.">
        <title>Nitrosopumilus adriaticus sp. nov. and Nitrosopumilus piranensis sp. nov., two ammonia-oxidizing archaea from the Adriatic Sea and members of the class Nitrososphaeria.</title>
        <authorList>
            <person name="Bayer B."/>
            <person name="Vojvoda J."/>
            <person name="Reinthaler T."/>
            <person name="Reyes C."/>
            <person name="Pinto M."/>
            <person name="Herndl G.J."/>
        </authorList>
    </citation>
    <scope>NUCLEOTIDE SEQUENCE [LARGE SCALE GENOMIC DNA]</scope>
    <source>
        <strain evidence="1 2">D3C</strain>
    </source>
</reference>
<protein>
    <submittedName>
        <fullName evidence="1">Uncharacterized protein</fullName>
    </submittedName>
</protein>
<evidence type="ECO:0000313" key="2">
    <source>
        <dbReference type="Proteomes" id="UP000032027"/>
    </source>
</evidence>
<keyword evidence="2" id="KW-1185">Reference proteome</keyword>
<gene>
    <name evidence="1" type="ORF">NPIRD3C_1588</name>
</gene>
<reference evidence="2" key="1">
    <citation type="submission" date="2015-02" db="EMBL/GenBank/DDBJ databases">
        <title>Characterization of two novel Thaumarchaeota isolated from the Northern Adriatic Sea.</title>
        <authorList>
            <person name="Bayer B."/>
            <person name="Vojvoda J."/>
            <person name="Offre P."/>
            <person name="Srivastava A."/>
            <person name="Elisabeth N."/>
            <person name="Garcia J.A.L."/>
            <person name="Schleper C."/>
            <person name="Herndl G.J."/>
        </authorList>
    </citation>
    <scope>NUCLEOTIDE SEQUENCE [LARGE SCALE GENOMIC DNA]</scope>
    <source>
        <strain evidence="2">D3C</strain>
    </source>
</reference>
<proteinExistence type="predicted"/>
<organism evidence="1 2">
    <name type="scientific">Nitrosopumilus piranensis</name>
    <dbReference type="NCBI Taxonomy" id="1582439"/>
    <lineage>
        <taxon>Archaea</taxon>
        <taxon>Nitrososphaerota</taxon>
        <taxon>Nitrososphaeria</taxon>
        <taxon>Nitrosopumilales</taxon>
        <taxon>Nitrosopumilaceae</taxon>
        <taxon>Nitrosopumilus</taxon>
    </lineage>
</organism>
<reference evidence="1 2" key="2">
    <citation type="journal article" date="2016" name="ISME J.">
        <title>Physiological and genomic characterization of two novel marine thaumarchaeal strains indicates niche differentiation.</title>
        <authorList>
            <person name="Bayer B."/>
            <person name="Vojvoda J."/>
            <person name="Offre P."/>
            <person name="Alves R.J."/>
            <person name="Elisabeth N.H."/>
            <person name="Garcia J.A."/>
            <person name="Volland J.M."/>
            <person name="Srivastava A."/>
            <person name="Schleper C."/>
            <person name="Herndl G.J."/>
        </authorList>
    </citation>
    <scope>NUCLEOTIDE SEQUENCE [LARGE SCALE GENOMIC DNA]</scope>
    <source>
        <strain evidence="1 2">D3C</strain>
    </source>
</reference>